<evidence type="ECO:0000313" key="1">
    <source>
        <dbReference type="EMBL" id="ETR66007.1"/>
    </source>
</evidence>
<proteinExistence type="predicted"/>
<organism evidence="1 2">
    <name type="scientific">Candidatus Magnetoglobus multicellularis str. Araruama</name>
    <dbReference type="NCBI Taxonomy" id="890399"/>
    <lineage>
        <taxon>Bacteria</taxon>
        <taxon>Pseudomonadati</taxon>
        <taxon>Thermodesulfobacteriota</taxon>
        <taxon>Desulfobacteria</taxon>
        <taxon>Desulfobacterales</taxon>
        <taxon>Desulfobacteraceae</taxon>
        <taxon>Candidatus Magnetoglobus</taxon>
    </lineage>
</organism>
<protein>
    <submittedName>
        <fullName evidence="1">Uncharacterized protein</fullName>
    </submittedName>
</protein>
<dbReference type="Proteomes" id="UP000189670">
    <property type="component" value="Unassembled WGS sequence"/>
</dbReference>
<sequence>MGSDFFTSEENGINRSIILSPELANKLGYDPDVLKAKPEINFLDTKQDVISARKEKKAPDLWGPLDEIEKARYANHAQLFDVLKQFSGGDAIITEGFYYHLCKTYAFDPCQFVEFFYLKRTDGKFHSSEIKTISQWASTFFGSNAIEPPYLFGNNREIKFQFRSYSDENQINSKCNIRIGLRELSKIYPILFWISKKTCLPMMVKKCVIIIHIYILTRISESWIIFPN</sequence>
<gene>
    <name evidence="1" type="ORF">OMM_05834</name>
</gene>
<reference evidence="2" key="1">
    <citation type="submission" date="2012-11" db="EMBL/GenBank/DDBJ databases">
        <authorList>
            <person name="Lucero-Rivera Y.E."/>
            <person name="Tovar-Ramirez D."/>
        </authorList>
    </citation>
    <scope>NUCLEOTIDE SEQUENCE [LARGE SCALE GENOMIC DNA]</scope>
    <source>
        <strain evidence="2">Araruama</strain>
    </source>
</reference>
<evidence type="ECO:0000313" key="2">
    <source>
        <dbReference type="Proteomes" id="UP000189670"/>
    </source>
</evidence>
<name>A0A1V1NTU6_9BACT</name>
<accession>A0A1V1NTU6</accession>
<dbReference type="AlphaFoldDB" id="A0A1V1NTU6"/>
<dbReference type="EMBL" id="ATBP01002304">
    <property type="protein sequence ID" value="ETR66007.1"/>
    <property type="molecule type" value="Genomic_DNA"/>
</dbReference>
<comment type="caution">
    <text evidence="1">The sequence shown here is derived from an EMBL/GenBank/DDBJ whole genome shotgun (WGS) entry which is preliminary data.</text>
</comment>